<gene>
    <name evidence="2" type="ORF">A8U91_01781</name>
</gene>
<dbReference type="AlphaFoldDB" id="A0A1B8P578"/>
<dbReference type="EMBL" id="MAJD01000001">
    <property type="protein sequence ID" value="OBX37416.1"/>
    <property type="molecule type" value="Genomic_DNA"/>
</dbReference>
<evidence type="ECO:0000256" key="1">
    <source>
        <dbReference type="SAM" id="MobiDB-lite"/>
    </source>
</evidence>
<protein>
    <submittedName>
        <fullName evidence="2">Uncharacterized protein</fullName>
    </submittedName>
</protein>
<reference evidence="2 3" key="1">
    <citation type="submission" date="2016-06" db="EMBL/GenBank/DDBJ databases">
        <title>Genome sequence of halotolerant plant growth promoting strain of Halomonas elongata HEK1 isolated from salterns of Rann of Kutch, Gujarat, India.</title>
        <authorList>
            <person name="Gaba S."/>
            <person name="Singh R.N."/>
            <person name="Abrol S."/>
            <person name="Kaushik R."/>
            <person name="Saxena A.K."/>
        </authorList>
    </citation>
    <scope>NUCLEOTIDE SEQUENCE [LARGE SCALE GENOMIC DNA]</scope>
    <source>
        <strain evidence="2 3">HEK1</strain>
    </source>
</reference>
<proteinExistence type="predicted"/>
<comment type="caution">
    <text evidence="2">The sequence shown here is derived from an EMBL/GenBank/DDBJ whole genome shotgun (WGS) entry which is preliminary data.</text>
</comment>
<evidence type="ECO:0000313" key="3">
    <source>
        <dbReference type="Proteomes" id="UP000092504"/>
    </source>
</evidence>
<name>A0A1B8P578_HALEL</name>
<dbReference type="Proteomes" id="UP000092504">
    <property type="component" value="Unassembled WGS sequence"/>
</dbReference>
<evidence type="ECO:0000313" key="2">
    <source>
        <dbReference type="EMBL" id="OBX37416.1"/>
    </source>
</evidence>
<accession>A0A1B8P578</accession>
<feature type="region of interest" description="Disordered" evidence="1">
    <location>
        <begin position="47"/>
        <end position="68"/>
    </location>
</feature>
<sequence>MGLLDDTRECREIRCILHFLCSDFHRLYPEFFVRDFMLCYIITLKSGKPIDAGNEPSRQGHGRPHIVP</sequence>
<organism evidence="2 3">
    <name type="scientific">Halomonas elongata</name>
    <dbReference type="NCBI Taxonomy" id="2746"/>
    <lineage>
        <taxon>Bacteria</taxon>
        <taxon>Pseudomonadati</taxon>
        <taxon>Pseudomonadota</taxon>
        <taxon>Gammaproteobacteria</taxon>
        <taxon>Oceanospirillales</taxon>
        <taxon>Halomonadaceae</taxon>
        <taxon>Halomonas</taxon>
    </lineage>
</organism>